<dbReference type="InterPro" id="IPR036102">
    <property type="entry name" value="OsmC/Ohrsf"/>
</dbReference>
<dbReference type="InterPro" id="IPR019953">
    <property type="entry name" value="OHR"/>
</dbReference>
<dbReference type="RefSeq" id="WP_045552206.1">
    <property type="nucleotide sequence ID" value="NZ_JZDQ02000010.1"/>
</dbReference>
<name>A0A1J4N8Z1_9ACTN</name>
<evidence type="ECO:0000256" key="1">
    <source>
        <dbReference type="ARBA" id="ARBA00007378"/>
    </source>
</evidence>
<gene>
    <name evidence="2" type="ORF">UG56_008655</name>
</gene>
<dbReference type="InterPro" id="IPR003718">
    <property type="entry name" value="OsmC/Ohr_fam"/>
</dbReference>
<protein>
    <submittedName>
        <fullName evidence="2">Osmotically inducible protein OsmC</fullName>
    </submittedName>
</protein>
<dbReference type="GO" id="GO:0006979">
    <property type="term" value="P:response to oxidative stress"/>
    <property type="evidence" value="ECO:0007669"/>
    <property type="project" value="InterPro"/>
</dbReference>
<keyword evidence="3" id="KW-1185">Reference proteome</keyword>
<dbReference type="Gene3D" id="3.30.300.20">
    <property type="match status" value="1"/>
</dbReference>
<dbReference type="STRING" id="1844.UG56_008655"/>
<dbReference type="AlphaFoldDB" id="A0A1J4N8Z1"/>
<dbReference type="PANTHER" id="PTHR33797:SF2">
    <property type="entry name" value="ORGANIC HYDROPEROXIDE RESISTANCE PROTEIN-LIKE"/>
    <property type="match status" value="1"/>
</dbReference>
<dbReference type="PANTHER" id="PTHR33797">
    <property type="entry name" value="ORGANIC HYDROPEROXIDE RESISTANCE PROTEIN-LIKE"/>
    <property type="match status" value="1"/>
</dbReference>
<dbReference type="Gene3D" id="2.20.25.10">
    <property type="match status" value="1"/>
</dbReference>
<proteinExistence type="inferred from homology"/>
<dbReference type="SUPFAM" id="SSF82784">
    <property type="entry name" value="OsmC-like"/>
    <property type="match status" value="1"/>
</dbReference>
<evidence type="ECO:0000313" key="2">
    <source>
        <dbReference type="EMBL" id="OIJ27128.1"/>
    </source>
</evidence>
<dbReference type="Pfam" id="PF02566">
    <property type="entry name" value="OsmC"/>
    <property type="match status" value="1"/>
</dbReference>
<comment type="similarity">
    <text evidence="1">Belongs to the OsmC/Ohr family.</text>
</comment>
<accession>A0A1J4N8Z1</accession>
<comment type="caution">
    <text evidence="2">The sequence shown here is derived from an EMBL/GenBank/DDBJ whole genome shotgun (WGS) entry which is preliminary data.</text>
</comment>
<dbReference type="EMBL" id="JZDQ02000010">
    <property type="protein sequence ID" value="OIJ27128.1"/>
    <property type="molecule type" value="Genomic_DNA"/>
</dbReference>
<reference evidence="2" key="1">
    <citation type="submission" date="2016-10" db="EMBL/GenBank/DDBJ databases">
        <title>Draft Genome Sequence of Nocardioides luteus Strain BAFB, an Alkane-Degrading Bacterium Isolated from JP-7 Polluted Soil.</title>
        <authorList>
            <person name="Brown L."/>
            <person name="Ruiz O.N."/>
            <person name="Gunasekera T."/>
        </authorList>
    </citation>
    <scope>NUCLEOTIDE SEQUENCE [LARGE SCALE GENOMIC DNA]</scope>
    <source>
        <strain evidence="2">BAFB</strain>
    </source>
</reference>
<dbReference type="InterPro" id="IPR015946">
    <property type="entry name" value="KH_dom-like_a/b"/>
</dbReference>
<dbReference type="NCBIfam" id="TIGR03561">
    <property type="entry name" value="organ_hyd_perox"/>
    <property type="match status" value="1"/>
</dbReference>
<dbReference type="OrthoDB" id="9797508at2"/>
<dbReference type="Proteomes" id="UP000033772">
    <property type="component" value="Unassembled WGS sequence"/>
</dbReference>
<organism evidence="2 3">
    <name type="scientific">Nocardioides luteus</name>
    <dbReference type="NCBI Taxonomy" id="1844"/>
    <lineage>
        <taxon>Bacteria</taxon>
        <taxon>Bacillati</taxon>
        <taxon>Actinomycetota</taxon>
        <taxon>Actinomycetes</taxon>
        <taxon>Propionibacteriales</taxon>
        <taxon>Nocardioidaceae</taxon>
        <taxon>Nocardioides</taxon>
    </lineage>
</organism>
<sequence length="144" mass="15077">MASYTGTVTATGEGRNGGHLASPDGLIDLGLAIPKELGGAGGATNPEQLFAAGWSACFMGAFRRAAAEERIRFDSIEVTANVTLNHAETTDPTEEFFLSAELEIVVGGLDEETIGTLAKRAHQICPYSKAITGNVDVDFFARAA</sequence>
<evidence type="ECO:0000313" key="3">
    <source>
        <dbReference type="Proteomes" id="UP000033772"/>
    </source>
</evidence>